<sequence>MPIGPGRPPRGAVGTDLPIATPSAAGGIRRAGDARVRRG</sequence>
<evidence type="ECO:0000313" key="3">
    <source>
        <dbReference type="Proteomes" id="UP001500266"/>
    </source>
</evidence>
<name>A0ABP7Z3S6_9ACTN</name>
<feature type="region of interest" description="Disordered" evidence="1">
    <location>
        <begin position="1"/>
        <end position="39"/>
    </location>
</feature>
<gene>
    <name evidence="2" type="ORF">GCM10022416_39670</name>
</gene>
<evidence type="ECO:0000313" key="2">
    <source>
        <dbReference type="EMBL" id="GAA4146784.1"/>
    </source>
</evidence>
<proteinExistence type="predicted"/>
<protein>
    <submittedName>
        <fullName evidence="2">Uncharacterized protein</fullName>
    </submittedName>
</protein>
<reference evidence="3" key="1">
    <citation type="journal article" date="2019" name="Int. J. Syst. Evol. Microbiol.">
        <title>The Global Catalogue of Microorganisms (GCM) 10K type strain sequencing project: providing services to taxonomists for standard genome sequencing and annotation.</title>
        <authorList>
            <consortium name="The Broad Institute Genomics Platform"/>
            <consortium name="The Broad Institute Genome Sequencing Center for Infectious Disease"/>
            <person name="Wu L."/>
            <person name="Ma J."/>
        </authorList>
    </citation>
    <scope>NUCLEOTIDE SEQUENCE [LARGE SCALE GENOMIC DNA]</scope>
    <source>
        <strain evidence="3">JCM 17316</strain>
    </source>
</reference>
<evidence type="ECO:0000256" key="1">
    <source>
        <dbReference type="SAM" id="MobiDB-lite"/>
    </source>
</evidence>
<comment type="caution">
    <text evidence="2">The sequence shown here is derived from an EMBL/GenBank/DDBJ whole genome shotgun (WGS) entry which is preliminary data.</text>
</comment>
<keyword evidence="3" id="KW-1185">Reference proteome</keyword>
<organism evidence="2 3">
    <name type="scientific">Actinomadura keratinilytica</name>
    <dbReference type="NCBI Taxonomy" id="547461"/>
    <lineage>
        <taxon>Bacteria</taxon>
        <taxon>Bacillati</taxon>
        <taxon>Actinomycetota</taxon>
        <taxon>Actinomycetes</taxon>
        <taxon>Streptosporangiales</taxon>
        <taxon>Thermomonosporaceae</taxon>
        <taxon>Actinomadura</taxon>
    </lineage>
</organism>
<feature type="compositionally biased region" description="Basic and acidic residues" evidence="1">
    <location>
        <begin position="30"/>
        <end position="39"/>
    </location>
</feature>
<dbReference type="EMBL" id="BAABDO010000063">
    <property type="protein sequence ID" value="GAA4146784.1"/>
    <property type="molecule type" value="Genomic_DNA"/>
</dbReference>
<dbReference type="Proteomes" id="UP001500266">
    <property type="component" value="Unassembled WGS sequence"/>
</dbReference>
<accession>A0ABP7Z3S6</accession>